<dbReference type="InterPro" id="IPR000620">
    <property type="entry name" value="EamA_dom"/>
</dbReference>
<feature type="transmembrane region" description="Helical" evidence="1">
    <location>
        <begin position="35"/>
        <end position="51"/>
    </location>
</feature>
<keyword evidence="4" id="KW-1185">Reference proteome</keyword>
<sequence>MSGLCVDIDGIKLSLLNPFFGVLLAYLILGEPLRVTGLIGAALIVIGLFLSNQARARAPQC</sequence>
<dbReference type="EMBL" id="AP019416">
    <property type="protein sequence ID" value="BBI52261.1"/>
    <property type="molecule type" value="Genomic_DNA"/>
</dbReference>
<evidence type="ECO:0000256" key="1">
    <source>
        <dbReference type="SAM" id="Phobius"/>
    </source>
</evidence>
<reference evidence="4" key="1">
    <citation type="journal article" date="2019" name="Microbiol. Resour. Announc.">
        <title>Complete Genome Sequence of Halomonas olivaria, a Moderately Halophilic Bacterium Isolated from Olive Processing Effluents, Obtained by Nanopore Sequencing.</title>
        <authorList>
            <person name="Nagata S."/>
            <person name="Ii K.M."/>
            <person name="Tsukimi T."/>
            <person name="Miura M.C."/>
            <person name="Galipon J."/>
            <person name="Arakawa K."/>
        </authorList>
    </citation>
    <scope>NUCLEOTIDE SEQUENCE [LARGE SCALE GENOMIC DNA]</scope>
    <source>
        <strain evidence="4">TYRC17</strain>
    </source>
</reference>
<keyword evidence="1" id="KW-0472">Membrane</keyword>
<dbReference type="InterPro" id="IPR037185">
    <property type="entry name" value="EmrE-like"/>
</dbReference>
<accession>A0ABN5X637</accession>
<gene>
    <name evidence="3" type="ORF">HORIV_46820</name>
</gene>
<feature type="transmembrane region" description="Helical" evidence="1">
    <location>
        <begin position="12"/>
        <end position="29"/>
    </location>
</feature>
<dbReference type="Gene3D" id="1.10.3730.20">
    <property type="match status" value="1"/>
</dbReference>
<proteinExistence type="predicted"/>
<evidence type="ECO:0000313" key="4">
    <source>
        <dbReference type="Proteomes" id="UP000289555"/>
    </source>
</evidence>
<name>A0ABN5X637_9GAMM</name>
<dbReference type="Proteomes" id="UP000289555">
    <property type="component" value="Chromosome"/>
</dbReference>
<keyword evidence="1" id="KW-0812">Transmembrane</keyword>
<dbReference type="Pfam" id="PF00892">
    <property type="entry name" value="EamA"/>
    <property type="match status" value="1"/>
</dbReference>
<evidence type="ECO:0000259" key="2">
    <source>
        <dbReference type="Pfam" id="PF00892"/>
    </source>
</evidence>
<evidence type="ECO:0000313" key="3">
    <source>
        <dbReference type="EMBL" id="BBI52261.1"/>
    </source>
</evidence>
<dbReference type="SUPFAM" id="SSF103481">
    <property type="entry name" value="Multidrug resistance efflux transporter EmrE"/>
    <property type="match status" value="1"/>
</dbReference>
<keyword evidence="1" id="KW-1133">Transmembrane helix</keyword>
<feature type="domain" description="EamA" evidence="2">
    <location>
        <begin position="13"/>
        <end position="52"/>
    </location>
</feature>
<protein>
    <recommendedName>
        <fullName evidence="2">EamA domain-containing protein</fullName>
    </recommendedName>
</protein>
<organism evidence="3 4">
    <name type="scientific">Vreelandella olivaria</name>
    <dbReference type="NCBI Taxonomy" id="390919"/>
    <lineage>
        <taxon>Bacteria</taxon>
        <taxon>Pseudomonadati</taxon>
        <taxon>Pseudomonadota</taxon>
        <taxon>Gammaproteobacteria</taxon>
        <taxon>Oceanospirillales</taxon>
        <taxon>Halomonadaceae</taxon>
        <taxon>Vreelandella</taxon>
    </lineage>
</organism>